<protein>
    <recommendedName>
        <fullName evidence="1">Mycothiol-dependent maleylpyruvate isomerase metal-binding domain-containing protein</fullName>
    </recommendedName>
</protein>
<reference evidence="2 3" key="1">
    <citation type="submission" date="2016-01" db="EMBL/GenBank/DDBJ databases">
        <title>Whole genome sequence and analysis of Micromonospora rosaria DSM 803, which can produce antibacterial substance rosamicin.</title>
        <authorList>
            <person name="Yang H."/>
            <person name="He X."/>
            <person name="Zhu D."/>
        </authorList>
    </citation>
    <scope>NUCLEOTIDE SEQUENCE [LARGE SCALE GENOMIC DNA]</scope>
    <source>
        <strain evidence="2 3">DSM 803</strain>
    </source>
</reference>
<dbReference type="Pfam" id="PF11716">
    <property type="entry name" value="MDMPI_N"/>
    <property type="match status" value="1"/>
</dbReference>
<dbReference type="AlphaFoldDB" id="A0A136PL38"/>
<name>A0A136PL38_9ACTN</name>
<dbReference type="EMBL" id="LRQV01000133">
    <property type="protein sequence ID" value="KXK59081.1"/>
    <property type="molecule type" value="Genomic_DNA"/>
</dbReference>
<feature type="domain" description="Mycothiol-dependent maleylpyruvate isomerase metal-binding" evidence="1">
    <location>
        <begin position="5"/>
        <end position="69"/>
    </location>
</feature>
<dbReference type="InterPro" id="IPR034660">
    <property type="entry name" value="DinB/YfiT-like"/>
</dbReference>
<evidence type="ECO:0000313" key="3">
    <source>
        <dbReference type="Proteomes" id="UP000070620"/>
    </source>
</evidence>
<dbReference type="InterPro" id="IPR017517">
    <property type="entry name" value="Maleyloyr_isom"/>
</dbReference>
<dbReference type="SUPFAM" id="SSF109854">
    <property type="entry name" value="DinB/YfiT-like putative metalloenzymes"/>
    <property type="match status" value="1"/>
</dbReference>
<evidence type="ECO:0000259" key="1">
    <source>
        <dbReference type="Pfam" id="PF11716"/>
    </source>
</evidence>
<sequence length="214" mass="22601">MVTADPDAATVPVEHCPGWTVRDLVAHLVEVCARVHDRVTGLPPAPAPGPQAGLPELLARWAELSGPVEEFLAGPASMERGILVMDAFTHELDLRRALGAAPPEDHPALPVAIHVLVTGLTASLAGHGLPALAVRSGHGRLVAGTGEPAATVSGHWYDVYLSLAGRRTEAQIRSLRWSEDPRRWLPAFTWGPFRVPEAVAVDGSPGSAALDGMR</sequence>
<keyword evidence="3" id="KW-1185">Reference proteome</keyword>
<comment type="caution">
    <text evidence="2">The sequence shown here is derived from an EMBL/GenBank/DDBJ whole genome shotgun (WGS) entry which is preliminary data.</text>
</comment>
<evidence type="ECO:0000313" key="2">
    <source>
        <dbReference type="EMBL" id="KXK59081.1"/>
    </source>
</evidence>
<dbReference type="NCBIfam" id="TIGR03083">
    <property type="entry name" value="maleylpyruvate isomerase family mycothiol-dependent enzyme"/>
    <property type="match status" value="1"/>
</dbReference>
<dbReference type="InterPro" id="IPR024344">
    <property type="entry name" value="MDMPI_metal-binding"/>
</dbReference>
<dbReference type="GO" id="GO:0046872">
    <property type="term" value="F:metal ion binding"/>
    <property type="evidence" value="ECO:0007669"/>
    <property type="project" value="InterPro"/>
</dbReference>
<accession>A0A136PL38</accession>
<proteinExistence type="predicted"/>
<dbReference type="Proteomes" id="UP000070620">
    <property type="component" value="Unassembled WGS sequence"/>
</dbReference>
<gene>
    <name evidence="2" type="ORF">AWW66_26195</name>
</gene>
<organism evidence="2 3">
    <name type="scientific">Micromonospora rosaria</name>
    <dbReference type="NCBI Taxonomy" id="47874"/>
    <lineage>
        <taxon>Bacteria</taxon>
        <taxon>Bacillati</taxon>
        <taxon>Actinomycetota</taxon>
        <taxon>Actinomycetes</taxon>
        <taxon>Micromonosporales</taxon>
        <taxon>Micromonosporaceae</taxon>
        <taxon>Micromonospora</taxon>
    </lineage>
</organism>